<evidence type="ECO:0000256" key="1">
    <source>
        <dbReference type="ARBA" id="ARBA00004651"/>
    </source>
</evidence>
<accession>A0A8S3YVE6</accession>
<dbReference type="Pfam" id="PF00001">
    <property type="entry name" value="7tm_1"/>
    <property type="match status" value="1"/>
</dbReference>
<feature type="domain" description="G-protein coupled receptors family 1 profile" evidence="11">
    <location>
        <begin position="65"/>
        <end position="343"/>
    </location>
</feature>
<keyword evidence="13" id="KW-1185">Reference proteome</keyword>
<evidence type="ECO:0000256" key="2">
    <source>
        <dbReference type="ARBA" id="ARBA00022475"/>
    </source>
</evidence>
<dbReference type="InterPro" id="IPR001758">
    <property type="entry name" value="Prost_EP4_rcpt"/>
</dbReference>
<keyword evidence="9" id="KW-0807">Transducer</keyword>
<dbReference type="CDD" id="cd14981">
    <property type="entry name" value="7tmA_Prostanoid_R"/>
    <property type="match status" value="1"/>
</dbReference>
<keyword evidence="4 10" id="KW-1133">Transmembrane helix</keyword>
<dbReference type="GO" id="GO:0007189">
    <property type="term" value="P:adenylate cyclase-activating G protein-coupled receptor signaling pathway"/>
    <property type="evidence" value="ECO:0007669"/>
    <property type="project" value="TreeGrafter"/>
</dbReference>
<evidence type="ECO:0000256" key="6">
    <source>
        <dbReference type="ARBA" id="ARBA00023136"/>
    </source>
</evidence>
<dbReference type="InterPro" id="IPR008365">
    <property type="entry name" value="Prostanoid_rcpt"/>
</dbReference>
<dbReference type="PRINTS" id="PR00586">
    <property type="entry name" value="PRSTNOIDEP4R"/>
</dbReference>
<keyword evidence="7" id="KW-0675">Receptor</keyword>
<dbReference type="GO" id="GO:0005886">
    <property type="term" value="C:plasma membrane"/>
    <property type="evidence" value="ECO:0007669"/>
    <property type="project" value="UniProtKB-SubCell"/>
</dbReference>
<keyword evidence="5" id="KW-0297">G-protein coupled receptor</keyword>
<evidence type="ECO:0000313" key="12">
    <source>
        <dbReference type="EMBL" id="CAG5121117.1"/>
    </source>
</evidence>
<feature type="transmembrane region" description="Helical" evidence="10">
    <location>
        <begin position="85"/>
        <end position="108"/>
    </location>
</feature>
<feature type="transmembrane region" description="Helical" evidence="10">
    <location>
        <begin position="128"/>
        <end position="147"/>
    </location>
</feature>
<feature type="transmembrane region" description="Helical" evidence="10">
    <location>
        <begin position="48"/>
        <end position="73"/>
    </location>
</feature>
<dbReference type="AlphaFoldDB" id="A0A8S3YVE6"/>
<evidence type="ECO:0000256" key="8">
    <source>
        <dbReference type="ARBA" id="ARBA00023180"/>
    </source>
</evidence>
<evidence type="ECO:0000313" key="13">
    <source>
        <dbReference type="Proteomes" id="UP000678393"/>
    </source>
</evidence>
<evidence type="ECO:0000256" key="4">
    <source>
        <dbReference type="ARBA" id="ARBA00022989"/>
    </source>
</evidence>
<evidence type="ECO:0000256" key="3">
    <source>
        <dbReference type="ARBA" id="ARBA00022692"/>
    </source>
</evidence>
<keyword evidence="8" id="KW-0325">Glycoprotein</keyword>
<protein>
    <recommendedName>
        <fullName evidence="11">G-protein coupled receptors family 1 profile domain-containing protein</fullName>
    </recommendedName>
</protein>
<feature type="transmembrane region" description="Helical" evidence="10">
    <location>
        <begin position="286"/>
        <end position="311"/>
    </location>
</feature>
<feature type="transmembrane region" description="Helical" evidence="10">
    <location>
        <begin position="215"/>
        <end position="243"/>
    </location>
</feature>
<dbReference type="EMBL" id="CAJHNH020001024">
    <property type="protein sequence ID" value="CAG5121117.1"/>
    <property type="molecule type" value="Genomic_DNA"/>
</dbReference>
<dbReference type="PANTHER" id="PTHR11866">
    <property type="entry name" value="G-PROTEIN COUPLED RECEPTOR FAMILY 1 MEMBER"/>
    <property type="match status" value="1"/>
</dbReference>
<dbReference type="PRINTS" id="PR00237">
    <property type="entry name" value="GPCRRHODOPSN"/>
</dbReference>
<name>A0A8S3YVE6_9EUPU</name>
<evidence type="ECO:0000256" key="7">
    <source>
        <dbReference type="ARBA" id="ARBA00023170"/>
    </source>
</evidence>
<comment type="subcellular location">
    <subcellularLocation>
        <location evidence="1">Cell membrane</location>
        <topology evidence="1">Multi-pass membrane protein</topology>
    </subcellularLocation>
</comment>
<evidence type="ECO:0000256" key="10">
    <source>
        <dbReference type="SAM" id="Phobius"/>
    </source>
</evidence>
<feature type="non-terminal residue" evidence="12">
    <location>
        <position position="371"/>
    </location>
</feature>
<keyword evidence="3 10" id="KW-0812">Transmembrane</keyword>
<comment type="caution">
    <text evidence="12">The sequence shown here is derived from an EMBL/GenBank/DDBJ whole genome shotgun (WGS) entry which is preliminary data.</text>
</comment>
<dbReference type="PANTHER" id="PTHR11866:SF16">
    <property type="entry name" value="PROSTAGLANDIN E2 RECEPTOR EP4 SUBTYPE-LIKE PROTEIN"/>
    <property type="match status" value="1"/>
</dbReference>
<gene>
    <name evidence="12" type="ORF">CUNI_LOCUS6675</name>
</gene>
<evidence type="ECO:0000256" key="5">
    <source>
        <dbReference type="ARBA" id="ARBA00023040"/>
    </source>
</evidence>
<dbReference type="Proteomes" id="UP000678393">
    <property type="component" value="Unassembled WGS sequence"/>
</dbReference>
<evidence type="ECO:0000256" key="9">
    <source>
        <dbReference type="ARBA" id="ARBA00023224"/>
    </source>
</evidence>
<sequence>MHLPPGIEWSYEDATMMYWSRDNVTNNSSNGSDITTLTLTGATIASPIIMFLSVSFLLLPFLQIGNLLALVVLHRTRMESQRMMFHSLVAGLVWNDLTGIVLTSPVTIASYINGLQMPGGEHLCRFNGFIMICFGLSTPLIVSAMAIERFLFVKYTFFYTKHCAPGVARLVIIAIWAFVLFFGLLPMFGFGNYVLQYPRTWCFLDFRTHNPVHAAYGYMYSSLNLLLVVVMVMCNLVVVLTLARVRGYRRKHSNTSVNSVMMADAMMDDSQKQQAVRRRKQKDIELQMIVVMCAITTIFAVCWAPLMIHISLTLATEGKTLDVLGLVAVRLASLNQTLNPWLYVILRRALIVRVQRYCCRWRRWLRTTPRL</sequence>
<dbReference type="GO" id="GO:0004957">
    <property type="term" value="F:prostaglandin E receptor activity"/>
    <property type="evidence" value="ECO:0007669"/>
    <property type="project" value="InterPro"/>
</dbReference>
<dbReference type="PROSITE" id="PS50262">
    <property type="entry name" value="G_PROTEIN_RECEP_F1_2"/>
    <property type="match status" value="1"/>
</dbReference>
<dbReference type="SUPFAM" id="SSF81321">
    <property type="entry name" value="Family A G protein-coupled receptor-like"/>
    <property type="match status" value="1"/>
</dbReference>
<feature type="transmembrane region" description="Helical" evidence="10">
    <location>
        <begin position="167"/>
        <end position="195"/>
    </location>
</feature>
<dbReference type="InterPro" id="IPR000276">
    <property type="entry name" value="GPCR_Rhodpsn"/>
</dbReference>
<keyword evidence="2" id="KW-1003">Cell membrane</keyword>
<organism evidence="12 13">
    <name type="scientific">Candidula unifasciata</name>
    <dbReference type="NCBI Taxonomy" id="100452"/>
    <lineage>
        <taxon>Eukaryota</taxon>
        <taxon>Metazoa</taxon>
        <taxon>Spiralia</taxon>
        <taxon>Lophotrochozoa</taxon>
        <taxon>Mollusca</taxon>
        <taxon>Gastropoda</taxon>
        <taxon>Heterobranchia</taxon>
        <taxon>Euthyneura</taxon>
        <taxon>Panpulmonata</taxon>
        <taxon>Eupulmonata</taxon>
        <taxon>Stylommatophora</taxon>
        <taxon>Helicina</taxon>
        <taxon>Helicoidea</taxon>
        <taxon>Geomitridae</taxon>
        <taxon>Candidula</taxon>
    </lineage>
</organism>
<dbReference type="Gene3D" id="1.20.1070.10">
    <property type="entry name" value="Rhodopsin 7-helix transmembrane proteins"/>
    <property type="match status" value="1"/>
</dbReference>
<dbReference type="OrthoDB" id="5959154at2759"/>
<dbReference type="PRINTS" id="PR01788">
    <property type="entry name" value="PROSTANOIDR"/>
</dbReference>
<dbReference type="GO" id="GO:0007204">
    <property type="term" value="P:positive regulation of cytosolic calcium ion concentration"/>
    <property type="evidence" value="ECO:0007669"/>
    <property type="project" value="TreeGrafter"/>
</dbReference>
<reference evidence="12" key="1">
    <citation type="submission" date="2021-04" db="EMBL/GenBank/DDBJ databases">
        <authorList>
            <consortium name="Molecular Ecology Group"/>
        </authorList>
    </citation>
    <scope>NUCLEOTIDE SEQUENCE</scope>
</reference>
<evidence type="ECO:0000259" key="11">
    <source>
        <dbReference type="PROSITE" id="PS50262"/>
    </source>
</evidence>
<dbReference type="InterPro" id="IPR017452">
    <property type="entry name" value="GPCR_Rhodpsn_7TM"/>
</dbReference>
<proteinExistence type="predicted"/>
<feature type="transmembrane region" description="Helical" evidence="10">
    <location>
        <begin position="323"/>
        <end position="346"/>
    </location>
</feature>
<keyword evidence="6 10" id="KW-0472">Membrane</keyword>